<dbReference type="EMBL" id="MU853417">
    <property type="protein sequence ID" value="KAK4132507.1"/>
    <property type="molecule type" value="Genomic_DNA"/>
</dbReference>
<evidence type="ECO:0000313" key="1">
    <source>
        <dbReference type="EMBL" id="KAK4132507.1"/>
    </source>
</evidence>
<evidence type="ECO:0000313" key="2">
    <source>
        <dbReference type="Proteomes" id="UP001304895"/>
    </source>
</evidence>
<dbReference type="AlphaFoldDB" id="A0AAN6UGC4"/>
<comment type="caution">
    <text evidence="1">The sequence shown here is derived from an EMBL/GenBank/DDBJ whole genome shotgun (WGS) entry which is preliminary data.</text>
</comment>
<name>A0AAN6UGC4_9PEZI</name>
<reference evidence="1" key="2">
    <citation type="submission" date="2023-05" db="EMBL/GenBank/DDBJ databases">
        <authorList>
            <consortium name="Lawrence Berkeley National Laboratory"/>
            <person name="Steindorff A."/>
            <person name="Hensen N."/>
            <person name="Bonometti L."/>
            <person name="Westerberg I."/>
            <person name="Brannstrom I.O."/>
            <person name="Guillou S."/>
            <person name="Cros-Aarteil S."/>
            <person name="Calhoun S."/>
            <person name="Haridas S."/>
            <person name="Kuo A."/>
            <person name="Mondo S."/>
            <person name="Pangilinan J."/>
            <person name="Riley R."/>
            <person name="Labutti K."/>
            <person name="Andreopoulos B."/>
            <person name="Lipzen A."/>
            <person name="Chen C."/>
            <person name="Yanf M."/>
            <person name="Daum C."/>
            <person name="Ng V."/>
            <person name="Clum A."/>
            <person name="Ohm R."/>
            <person name="Martin F."/>
            <person name="Silar P."/>
            <person name="Natvig D."/>
            <person name="Lalanne C."/>
            <person name="Gautier V."/>
            <person name="Ament-Velasquez S.L."/>
            <person name="Kruys A."/>
            <person name="Hutchinson M.I."/>
            <person name="Powell A.J."/>
            <person name="Barry K."/>
            <person name="Miller A.N."/>
            <person name="Grigoriev I.V."/>
            <person name="Debuchy R."/>
            <person name="Gladieux P."/>
            <person name="Thoren M.H."/>
            <person name="Johannesson H."/>
        </authorList>
    </citation>
    <scope>NUCLEOTIDE SEQUENCE</scope>
    <source>
        <strain evidence="1">CBS 123565</strain>
    </source>
</reference>
<proteinExistence type="predicted"/>
<sequence>MGATGVGMDGECGWWHGARGQVLRRCGICVWIYIVAGWKGRGGGSWSRPQHVCLSVPLSGLEAGGCCCCHDIDFEACVQPGCGRGVGEVVAELGVWMGTRFVLHAVADRFTVGCCICSVGQRDDEFWRSQTAVHGVSTDLQRPVDQLGP</sequence>
<dbReference type="Proteomes" id="UP001304895">
    <property type="component" value="Unassembled WGS sequence"/>
</dbReference>
<organism evidence="1 2">
    <name type="scientific">Trichocladium antarcticum</name>
    <dbReference type="NCBI Taxonomy" id="1450529"/>
    <lineage>
        <taxon>Eukaryota</taxon>
        <taxon>Fungi</taxon>
        <taxon>Dikarya</taxon>
        <taxon>Ascomycota</taxon>
        <taxon>Pezizomycotina</taxon>
        <taxon>Sordariomycetes</taxon>
        <taxon>Sordariomycetidae</taxon>
        <taxon>Sordariales</taxon>
        <taxon>Chaetomiaceae</taxon>
        <taxon>Trichocladium</taxon>
    </lineage>
</organism>
<accession>A0AAN6UGC4</accession>
<gene>
    <name evidence="1" type="ORF">BT67DRAFT_79866</name>
</gene>
<reference evidence="1" key="1">
    <citation type="journal article" date="2023" name="Mol. Phylogenet. Evol.">
        <title>Genome-scale phylogeny and comparative genomics of the fungal order Sordariales.</title>
        <authorList>
            <person name="Hensen N."/>
            <person name="Bonometti L."/>
            <person name="Westerberg I."/>
            <person name="Brannstrom I.O."/>
            <person name="Guillou S."/>
            <person name="Cros-Aarteil S."/>
            <person name="Calhoun S."/>
            <person name="Haridas S."/>
            <person name="Kuo A."/>
            <person name="Mondo S."/>
            <person name="Pangilinan J."/>
            <person name="Riley R."/>
            <person name="LaButti K."/>
            <person name="Andreopoulos B."/>
            <person name="Lipzen A."/>
            <person name="Chen C."/>
            <person name="Yan M."/>
            <person name="Daum C."/>
            <person name="Ng V."/>
            <person name="Clum A."/>
            <person name="Steindorff A."/>
            <person name="Ohm R.A."/>
            <person name="Martin F."/>
            <person name="Silar P."/>
            <person name="Natvig D.O."/>
            <person name="Lalanne C."/>
            <person name="Gautier V."/>
            <person name="Ament-Velasquez S.L."/>
            <person name="Kruys A."/>
            <person name="Hutchinson M.I."/>
            <person name="Powell A.J."/>
            <person name="Barry K."/>
            <person name="Miller A.N."/>
            <person name="Grigoriev I.V."/>
            <person name="Debuchy R."/>
            <person name="Gladieux P."/>
            <person name="Hiltunen Thoren M."/>
            <person name="Johannesson H."/>
        </authorList>
    </citation>
    <scope>NUCLEOTIDE SEQUENCE</scope>
    <source>
        <strain evidence="1">CBS 123565</strain>
    </source>
</reference>
<protein>
    <submittedName>
        <fullName evidence="1">Uncharacterized protein</fullName>
    </submittedName>
</protein>
<keyword evidence="2" id="KW-1185">Reference proteome</keyword>